<protein>
    <submittedName>
        <fullName evidence="2">Uncharacterized protein</fullName>
    </submittedName>
</protein>
<reference evidence="2" key="1">
    <citation type="submission" date="2018-11" db="EMBL/GenBank/DDBJ databases">
        <authorList>
            <consortium name="Pathogen Informatics"/>
        </authorList>
    </citation>
    <scope>NUCLEOTIDE SEQUENCE</scope>
</reference>
<keyword evidence="3" id="KW-1185">Reference proteome</keyword>
<accession>A0A3S5A7M4</accession>
<evidence type="ECO:0000313" key="3">
    <source>
        <dbReference type="Proteomes" id="UP000784294"/>
    </source>
</evidence>
<proteinExistence type="predicted"/>
<keyword evidence="1" id="KW-0732">Signal</keyword>
<dbReference type="AlphaFoldDB" id="A0A3S5A7M4"/>
<dbReference type="Proteomes" id="UP000784294">
    <property type="component" value="Unassembled WGS sequence"/>
</dbReference>
<gene>
    <name evidence="2" type="ORF">PXEA_LOCUS2660</name>
</gene>
<evidence type="ECO:0000256" key="1">
    <source>
        <dbReference type="SAM" id="SignalP"/>
    </source>
</evidence>
<feature type="chain" id="PRO_5018568319" evidence="1">
    <location>
        <begin position="33"/>
        <end position="80"/>
    </location>
</feature>
<name>A0A3S5A7M4_9PLAT</name>
<organism evidence="2 3">
    <name type="scientific">Protopolystoma xenopodis</name>
    <dbReference type="NCBI Taxonomy" id="117903"/>
    <lineage>
        <taxon>Eukaryota</taxon>
        <taxon>Metazoa</taxon>
        <taxon>Spiralia</taxon>
        <taxon>Lophotrochozoa</taxon>
        <taxon>Platyhelminthes</taxon>
        <taxon>Monogenea</taxon>
        <taxon>Polyopisthocotylea</taxon>
        <taxon>Polystomatidea</taxon>
        <taxon>Polystomatidae</taxon>
        <taxon>Protopolystoma</taxon>
    </lineage>
</organism>
<dbReference type="EMBL" id="CAAALY010005785">
    <property type="protein sequence ID" value="VEL09220.1"/>
    <property type="molecule type" value="Genomic_DNA"/>
</dbReference>
<comment type="caution">
    <text evidence="2">The sequence shown here is derived from an EMBL/GenBank/DDBJ whole genome shotgun (WGS) entry which is preliminary data.</text>
</comment>
<feature type="signal peptide" evidence="1">
    <location>
        <begin position="1"/>
        <end position="32"/>
    </location>
</feature>
<evidence type="ECO:0000313" key="2">
    <source>
        <dbReference type="EMBL" id="VEL09220.1"/>
    </source>
</evidence>
<sequence>MQTHGLPVAHAKIRTHLLFIRLAGQFLAAGQAGLGVLLRSPTQTPTCLFSTRPDQLVGLGNKFNDWICPNKSARRLIQPC</sequence>